<dbReference type="EMBL" id="JAQQPM010000005">
    <property type="protein sequence ID" value="KAK2071870.1"/>
    <property type="molecule type" value="Genomic_DNA"/>
</dbReference>
<name>A0AAD9I7C0_9PEZI</name>
<protein>
    <submittedName>
        <fullName evidence="1">Uncharacterized protein</fullName>
    </submittedName>
</protein>
<sequence>MTVGMTRLSAFQRLPARISSIIETCLLRIRQRGPPSDWSAGRREGGGWVWAGSRALLLIANAWPAWVVFLVPAS</sequence>
<organism evidence="1 2">
    <name type="scientific">Phyllachora maydis</name>
    <dbReference type="NCBI Taxonomy" id="1825666"/>
    <lineage>
        <taxon>Eukaryota</taxon>
        <taxon>Fungi</taxon>
        <taxon>Dikarya</taxon>
        <taxon>Ascomycota</taxon>
        <taxon>Pezizomycotina</taxon>
        <taxon>Sordariomycetes</taxon>
        <taxon>Sordariomycetidae</taxon>
        <taxon>Phyllachorales</taxon>
        <taxon>Phyllachoraceae</taxon>
        <taxon>Phyllachora</taxon>
    </lineage>
</organism>
<comment type="caution">
    <text evidence="1">The sequence shown here is derived from an EMBL/GenBank/DDBJ whole genome shotgun (WGS) entry which is preliminary data.</text>
</comment>
<dbReference type="Proteomes" id="UP001217918">
    <property type="component" value="Unassembled WGS sequence"/>
</dbReference>
<reference evidence="1" key="1">
    <citation type="journal article" date="2023" name="Mol. Plant Microbe Interact.">
        <title>Elucidating the Obligate Nature and Biological Capacity of an Invasive Fungal Corn Pathogen.</title>
        <authorList>
            <person name="MacCready J.S."/>
            <person name="Roggenkamp E.M."/>
            <person name="Gdanetz K."/>
            <person name="Chilvers M.I."/>
        </authorList>
    </citation>
    <scope>NUCLEOTIDE SEQUENCE</scope>
    <source>
        <strain evidence="1">PM02</strain>
    </source>
</reference>
<evidence type="ECO:0000313" key="2">
    <source>
        <dbReference type="Proteomes" id="UP001217918"/>
    </source>
</evidence>
<gene>
    <name evidence="1" type="ORF">P8C59_006260</name>
</gene>
<keyword evidence="2" id="KW-1185">Reference proteome</keyword>
<dbReference type="AlphaFoldDB" id="A0AAD9I7C0"/>
<accession>A0AAD9I7C0</accession>
<proteinExistence type="predicted"/>
<evidence type="ECO:0000313" key="1">
    <source>
        <dbReference type="EMBL" id="KAK2071870.1"/>
    </source>
</evidence>